<proteinExistence type="predicted"/>
<dbReference type="KEGG" id="aplc:110977934"/>
<gene>
    <name evidence="4 5" type="primary">LOC110977934</name>
</gene>
<keyword evidence="2" id="KW-1133">Transmembrane helix</keyword>
<dbReference type="AlphaFoldDB" id="A0A8B7Y8V3"/>
<organism evidence="3 4">
    <name type="scientific">Acanthaster planci</name>
    <name type="common">Crown-of-thorns starfish</name>
    <dbReference type="NCBI Taxonomy" id="133434"/>
    <lineage>
        <taxon>Eukaryota</taxon>
        <taxon>Metazoa</taxon>
        <taxon>Echinodermata</taxon>
        <taxon>Eleutherozoa</taxon>
        <taxon>Asterozoa</taxon>
        <taxon>Asteroidea</taxon>
        <taxon>Valvatacea</taxon>
        <taxon>Valvatida</taxon>
        <taxon>Acanthasteridae</taxon>
        <taxon>Acanthaster</taxon>
    </lineage>
</organism>
<keyword evidence="2" id="KW-0812">Transmembrane</keyword>
<reference evidence="4 5" key="1">
    <citation type="submission" date="2025-04" db="UniProtKB">
        <authorList>
            <consortium name="RefSeq"/>
        </authorList>
    </citation>
    <scope>IDENTIFICATION</scope>
</reference>
<evidence type="ECO:0000313" key="3">
    <source>
        <dbReference type="Proteomes" id="UP000694845"/>
    </source>
</evidence>
<dbReference type="GeneID" id="110977934"/>
<keyword evidence="3" id="KW-1185">Reference proteome</keyword>
<dbReference type="RefSeq" id="XP_022088171.1">
    <property type="nucleotide sequence ID" value="XM_022232479.1"/>
</dbReference>
<feature type="transmembrane region" description="Helical" evidence="2">
    <location>
        <begin position="6"/>
        <end position="27"/>
    </location>
</feature>
<accession>A0A8B7Y8V3</accession>
<dbReference type="Proteomes" id="UP000694845">
    <property type="component" value="Unplaced"/>
</dbReference>
<evidence type="ECO:0000313" key="5">
    <source>
        <dbReference type="RefSeq" id="XP_022088172.1"/>
    </source>
</evidence>
<sequence length="134" mass="13936">MVDLVGLWIGTGVLCAVIVLLMIFAIYKQHFGTLSLPPRKPEAASAAPAANNAAQDQGAAEQGEDAAVAQNSAVPVSSAPPPYPANGPAAYVYEQPVSDSADVEVEVHGEKKPCTPEPEGPHVYEQAIQLETST</sequence>
<feature type="compositionally biased region" description="Low complexity" evidence="1">
    <location>
        <begin position="43"/>
        <end position="77"/>
    </location>
</feature>
<evidence type="ECO:0000256" key="1">
    <source>
        <dbReference type="SAM" id="MobiDB-lite"/>
    </source>
</evidence>
<dbReference type="RefSeq" id="XP_022088172.1">
    <property type="nucleotide sequence ID" value="XM_022232480.1"/>
</dbReference>
<evidence type="ECO:0000256" key="2">
    <source>
        <dbReference type="SAM" id="Phobius"/>
    </source>
</evidence>
<feature type="compositionally biased region" description="Basic and acidic residues" evidence="1">
    <location>
        <begin position="105"/>
        <end position="122"/>
    </location>
</feature>
<keyword evidence="2" id="KW-0472">Membrane</keyword>
<evidence type="ECO:0000313" key="4">
    <source>
        <dbReference type="RefSeq" id="XP_022088171.1"/>
    </source>
</evidence>
<dbReference type="OrthoDB" id="10193813at2759"/>
<feature type="region of interest" description="Disordered" evidence="1">
    <location>
        <begin position="37"/>
        <end position="90"/>
    </location>
</feature>
<feature type="region of interest" description="Disordered" evidence="1">
    <location>
        <begin position="102"/>
        <end position="134"/>
    </location>
</feature>
<dbReference type="OMA" id="MIFAIYK"/>
<protein>
    <submittedName>
        <fullName evidence="4 5">Uncharacterized protein LOC110977934</fullName>
    </submittedName>
</protein>
<name>A0A8B7Y8V3_ACAPL</name>